<proteinExistence type="predicted"/>
<reference evidence="2" key="1">
    <citation type="journal article" date="2015" name="Nature">
        <title>Complex archaea that bridge the gap between prokaryotes and eukaryotes.</title>
        <authorList>
            <person name="Spang A."/>
            <person name="Saw J.H."/>
            <person name="Jorgensen S.L."/>
            <person name="Zaremba-Niedzwiedzka K."/>
            <person name="Martijn J."/>
            <person name="Lind A.E."/>
            <person name="van Eijk R."/>
            <person name="Schleper C."/>
            <person name="Guy L."/>
            <person name="Ettema T.J."/>
        </authorList>
    </citation>
    <scope>NUCLEOTIDE SEQUENCE</scope>
</reference>
<sequence>MSRPNAPQDAARDERLSDIEDEIAQARETIGMAQGNATDSTVADALEALQNERDRLLTEIQSADVADNTER</sequence>
<name>A0A0F9XYP4_9ZZZZ</name>
<gene>
    <name evidence="2" type="ORF">LCGC14_0084340</name>
</gene>
<accession>A0A0F9XYP4</accession>
<organism evidence="2">
    <name type="scientific">marine sediment metagenome</name>
    <dbReference type="NCBI Taxonomy" id="412755"/>
    <lineage>
        <taxon>unclassified sequences</taxon>
        <taxon>metagenomes</taxon>
        <taxon>ecological metagenomes</taxon>
    </lineage>
</organism>
<evidence type="ECO:0000313" key="2">
    <source>
        <dbReference type="EMBL" id="KKO04607.1"/>
    </source>
</evidence>
<protein>
    <submittedName>
        <fullName evidence="2">Uncharacterized protein</fullName>
    </submittedName>
</protein>
<dbReference type="EMBL" id="LAZR01000022">
    <property type="protein sequence ID" value="KKO04607.1"/>
    <property type="molecule type" value="Genomic_DNA"/>
</dbReference>
<comment type="caution">
    <text evidence="2">The sequence shown here is derived from an EMBL/GenBank/DDBJ whole genome shotgun (WGS) entry which is preliminary data.</text>
</comment>
<keyword evidence="1" id="KW-0175">Coiled coil</keyword>
<feature type="coiled-coil region" evidence="1">
    <location>
        <begin position="16"/>
        <end position="66"/>
    </location>
</feature>
<dbReference type="AlphaFoldDB" id="A0A0F9XYP4"/>
<evidence type="ECO:0000256" key="1">
    <source>
        <dbReference type="SAM" id="Coils"/>
    </source>
</evidence>